<dbReference type="SUPFAM" id="SSF143100">
    <property type="entry name" value="TTHA1013/TTHA0281-like"/>
    <property type="match status" value="1"/>
</dbReference>
<reference evidence="1 2" key="1">
    <citation type="journal article" date="2013" name="Genome Biol. Evol.">
        <title>Genomes of Stigonematalean cyanobacteria (subsection V) and the evolution of oxygenic photosynthesis from prokaryotes to plastids.</title>
        <authorList>
            <person name="Dagan T."/>
            <person name="Roettger M."/>
            <person name="Stucken K."/>
            <person name="Landan G."/>
            <person name="Koch R."/>
            <person name="Major P."/>
            <person name="Gould S.B."/>
            <person name="Goremykin V.V."/>
            <person name="Rippka R."/>
            <person name="Tandeau de Marsac N."/>
            <person name="Gugger M."/>
            <person name="Lockhart P.J."/>
            <person name="Allen J.F."/>
            <person name="Brune I."/>
            <person name="Maus I."/>
            <person name="Puhler A."/>
            <person name="Martin W.F."/>
        </authorList>
    </citation>
    <scope>NUCLEOTIDE SEQUENCE [LARGE SCALE GENOMIC DNA]</scope>
    <source>
        <strain evidence="1 2">PCC 7110</strain>
    </source>
</reference>
<dbReference type="InterPro" id="IPR035069">
    <property type="entry name" value="TTHA1013/TTHA0281-like"/>
</dbReference>
<dbReference type="Proteomes" id="UP000076925">
    <property type="component" value="Unassembled WGS sequence"/>
</dbReference>
<organism evidence="1 2">
    <name type="scientific">Scytonema hofmannii PCC 7110</name>
    <dbReference type="NCBI Taxonomy" id="128403"/>
    <lineage>
        <taxon>Bacteria</taxon>
        <taxon>Bacillati</taxon>
        <taxon>Cyanobacteriota</taxon>
        <taxon>Cyanophyceae</taxon>
        <taxon>Nostocales</taxon>
        <taxon>Scytonemataceae</taxon>
        <taxon>Scytonema</taxon>
    </lineage>
</organism>
<comment type="caution">
    <text evidence="1">The sequence shown here is derived from an EMBL/GenBank/DDBJ whole genome shotgun (WGS) entry which is preliminary data.</text>
</comment>
<dbReference type="RefSeq" id="WP_017749031.1">
    <property type="nucleotide sequence ID" value="NZ_KQ976354.1"/>
</dbReference>
<gene>
    <name evidence="1" type="ORF">WA1_08060</name>
</gene>
<dbReference type="AlphaFoldDB" id="A0A139WTL0"/>
<dbReference type="OrthoDB" id="514979at2"/>
<evidence type="ECO:0000313" key="1">
    <source>
        <dbReference type="EMBL" id="KYC35747.1"/>
    </source>
</evidence>
<name>A0A139WTL0_9CYAN</name>
<protein>
    <submittedName>
        <fullName evidence="1">Uncharacterized protein</fullName>
    </submittedName>
</protein>
<proteinExistence type="predicted"/>
<dbReference type="EMBL" id="ANNX02000051">
    <property type="protein sequence ID" value="KYC35747.1"/>
    <property type="molecule type" value="Genomic_DNA"/>
</dbReference>
<dbReference type="STRING" id="128403.WA1_08060"/>
<sequence>MQYQVFVQSHPENKFIASIVGIPNTTVEGSTKEEVIALAKASLETQLATGELVTIEVGQECSQQETDPWLKHMGIFASDPTFDDFLAEVAAYRQQVSEKEVFE</sequence>
<keyword evidence="2" id="KW-1185">Reference proteome</keyword>
<evidence type="ECO:0000313" key="2">
    <source>
        <dbReference type="Proteomes" id="UP000076925"/>
    </source>
</evidence>
<accession>A0A139WTL0</accession>